<evidence type="ECO:0000313" key="12">
    <source>
        <dbReference type="Proteomes" id="UP001225356"/>
    </source>
</evidence>
<comment type="caution">
    <text evidence="11">The sequence shown here is derived from an EMBL/GenBank/DDBJ whole genome shotgun (WGS) entry which is preliminary data.</text>
</comment>
<dbReference type="PANTHER" id="PTHR43646">
    <property type="entry name" value="GLYCOSYLTRANSFERASE"/>
    <property type="match status" value="1"/>
</dbReference>
<evidence type="ECO:0000256" key="5">
    <source>
        <dbReference type="ARBA" id="ARBA00023136"/>
    </source>
</evidence>
<keyword evidence="12" id="KW-1185">Reference proteome</keyword>
<dbReference type="Gene3D" id="3.90.550.10">
    <property type="entry name" value="Spore Coat Polysaccharide Biosynthesis Protein SpsA, Chain A"/>
    <property type="match status" value="1"/>
</dbReference>
<comment type="similarity">
    <text evidence="8">Belongs to the glycosyltransferase 2 family. CrtQ subfamily.</text>
</comment>
<evidence type="ECO:0000256" key="7">
    <source>
        <dbReference type="ARBA" id="ARBA00037904"/>
    </source>
</evidence>
<evidence type="ECO:0000256" key="3">
    <source>
        <dbReference type="ARBA" id="ARBA00022676"/>
    </source>
</evidence>
<evidence type="ECO:0000256" key="1">
    <source>
        <dbReference type="ARBA" id="ARBA00004236"/>
    </source>
</evidence>
<organism evidence="11 12">
    <name type="scientific">Streptosporangium lutulentum</name>
    <dbReference type="NCBI Taxonomy" id="1461250"/>
    <lineage>
        <taxon>Bacteria</taxon>
        <taxon>Bacillati</taxon>
        <taxon>Actinomycetota</taxon>
        <taxon>Actinomycetes</taxon>
        <taxon>Streptosporangiales</taxon>
        <taxon>Streptosporangiaceae</taxon>
        <taxon>Streptosporangium</taxon>
    </lineage>
</organism>
<protein>
    <recommendedName>
        <fullName evidence="9">4,4'-diaponeurosporenoate glycosyltransferase</fullName>
    </recommendedName>
</protein>
<evidence type="ECO:0000259" key="10">
    <source>
        <dbReference type="Pfam" id="PF00535"/>
    </source>
</evidence>
<dbReference type="CDD" id="cd00761">
    <property type="entry name" value="Glyco_tranf_GTA_type"/>
    <property type="match status" value="1"/>
</dbReference>
<sequence>MIQAVGVVIPARDEEDLLPSCLAAVDLAARLITGTAVHLIVVADTCNDRTAALAARAGATVVEGSMANVGRARLAGAEELLRRTRALDPATVWLATTDADTLVPPCWLSRQLKHARHGWEAVVGTVTVTDWAGYSPRYQAVYTERYAAGTEAPGAETARTEIAGVEAARTEAGVEASWTEAAGVETARVETGGTARRHPHVHGANLGVTAAAYLAVGGFSALRTGEDHALVRALESAGRRVLRTTDVAVVTSARRDARAPGGFGHFLTWLEHEVMPGANRGPSRRRTR</sequence>
<proteinExistence type="inferred from homology"/>
<evidence type="ECO:0000256" key="8">
    <source>
        <dbReference type="ARBA" id="ARBA00038120"/>
    </source>
</evidence>
<comment type="pathway">
    <text evidence="7">Carotenoid biosynthesis; staphyloxanthin biosynthesis; staphyloxanthin from farnesyl diphosphate: step 4/5.</text>
</comment>
<dbReference type="Proteomes" id="UP001225356">
    <property type="component" value="Unassembled WGS sequence"/>
</dbReference>
<accession>A0ABT9Q378</accession>
<name>A0ABT9Q378_9ACTN</name>
<dbReference type="PANTHER" id="PTHR43646:SF2">
    <property type="entry name" value="GLYCOSYLTRANSFERASE 2-LIKE DOMAIN-CONTAINING PROTEIN"/>
    <property type="match status" value="1"/>
</dbReference>
<evidence type="ECO:0000256" key="9">
    <source>
        <dbReference type="ARBA" id="ARBA00040345"/>
    </source>
</evidence>
<keyword evidence="3" id="KW-0328">Glycosyltransferase</keyword>
<comment type="subcellular location">
    <subcellularLocation>
        <location evidence="1">Cell membrane</location>
    </subcellularLocation>
</comment>
<dbReference type="InterPro" id="IPR001173">
    <property type="entry name" value="Glyco_trans_2-like"/>
</dbReference>
<feature type="domain" description="Glycosyltransferase 2-like" evidence="10">
    <location>
        <begin position="7"/>
        <end position="138"/>
    </location>
</feature>
<dbReference type="RefSeq" id="WP_307553666.1">
    <property type="nucleotide sequence ID" value="NZ_JAUSQU010000001.1"/>
</dbReference>
<dbReference type="EMBL" id="JAUSQU010000001">
    <property type="protein sequence ID" value="MDP9840846.1"/>
    <property type="molecule type" value="Genomic_DNA"/>
</dbReference>
<evidence type="ECO:0000256" key="4">
    <source>
        <dbReference type="ARBA" id="ARBA00022679"/>
    </source>
</evidence>
<gene>
    <name evidence="11" type="ORF">J2853_000057</name>
</gene>
<evidence type="ECO:0000256" key="6">
    <source>
        <dbReference type="ARBA" id="ARBA00037281"/>
    </source>
</evidence>
<keyword evidence="4" id="KW-0808">Transferase</keyword>
<dbReference type="Pfam" id="PF00535">
    <property type="entry name" value="Glycos_transf_2"/>
    <property type="match status" value="1"/>
</dbReference>
<evidence type="ECO:0000256" key="2">
    <source>
        <dbReference type="ARBA" id="ARBA00022475"/>
    </source>
</evidence>
<evidence type="ECO:0000313" key="11">
    <source>
        <dbReference type="EMBL" id="MDP9840846.1"/>
    </source>
</evidence>
<comment type="function">
    <text evidence="6">Catalyzes the glycosylation of 4,4'-diaponeurosporenoate, i.e. the esterification of glucose at the C1'' position with the carboxyl group of 4,4'-diaponeurosporenic acid, to form glycosyl-4,4'-diaponeurosporenoate. This is a step in the biosynthesis of staphyloxanthin, an orange pigment present in most staphylococci strains.</text>
</comment>
<keyword evidence="5" id="KW-0472">Membrane</keyword>
<reference evidence="11 12" key="1">
    <citation type="submission" date="2023-07" db="EMBL/GenBank/DDBJ databases">
        <title>Sequencing the genomes of 1000 actinobacteria strains.</title>
        <authorList>
            <person name="Klenk H.-P."/>
        </authorList>
    </citation>
    <scope>NUCLEOTIDE SEQUENCE [LARGE SCALE GENOMIC DNA]</scope>
    <source>
        <strain evidence="11 12">DSM 46740</strain>
    </source>
</reference>
<keyword evidence="2" id="KW-1003">Cell membrane</keyword>
<dbReference type="SUPFAM" id="SSF53448">
    <property type="entry name" value="Nucleotide-diphospho-sugar transferases"/>
    <property type="match status" value="1"/>
</dbReference>
<dbReference type="InterPro" id="IPR029044">
    <property type="entry name" value="Nucleotide-diphossugar_trans"/>
</dbReference>